<organism evidence="3 4">
    <name type="scientific">Shinella fusca</name>
    <dbReference type="NCBI Taxonomy" id="544480"/>
    <lineage>
        <taxon>Bacteria</taxon>
        <taxon>Pseudomonadati</taxon>
        <taxon>Pseudomonadota</taxon>
        <taxon>Alphaproteobacteria</taxon>
        <taxon>Hyphomicrobiales</taxon>
        <taxon>Rhizobiaceae</taxon>
        <taxon>Shinella</taxon>
    </lineage>
</organism>
<comment type="caution">
    <text evidence="3">The sequence shown here is derived from an EMBL/GenBank/DDBJ whole genome shotgun (WGS) entry which is preliminary data.</text>
</comment>
<feature type="transmembrane region" description="Helical" evidence="1">
    <location>
        <begin position="276"/>
        <end position="293"/>
    </location>
</feature>
<gene>
    <name evidence="3" type="ORF">HNQ66_001644</name>
</gene>
<keyword evidence="1" id="KW-0812">Transmembrane</keyword>
<evidence type="ECO:0000259" key="2">
    <source>
        <dbReference type="Pfam" id="PF00892"/>
    </source>
</evidence>
<evidence type="ECO:0000313" key="3">
    <source>
        <dbReference type="EMBL" id="MBB5042248.1"/>
    </source>
</evidence>
<dbReference type="RefSeq" id="WP_246434235.1">
    <property type="nucleotide sequence ID" value="NZ_JACHIK010000004.1"/>
</dbReference>
<dbReference type="PANTHER" id="PTHR22911">
    <property type="entry name" value="ACYL-MALONYL CONDENSING ENZYME-RELATED"/>
    <property type="match status" value="1"/>
</dbReference>
<protein>
    <submittedName>
        <fullName evidence="3">S-adenosylmethionine uptake transporter</fullName>
    </submittedName>
</protein>
<dbReference type="Gene3D" id="1.10.3730.20">
    <property type="match status" value="1"/>
</dbReference>
<feature type="transmembrane region" description="Helical" evidence="1">
    <location>
        <begin position="83"/>
        <end position="102"/>
    </location>
</feature>
<dbReference type="Pfam" id="PF00892">
    <property type="entry name" value="EamA"/>
    <property type="match status" value="1"/>
</dbReference>
<feature type="transmembrane region" description="Helical" evidence="1">
    <location>
        <begin position="192"/>
        <end position="216"/>
    </location>
</feature>
<dbReference type="PANTHER" id="PTHR22911:SF135">
    <property type="entry name" value="BLR4310 PROTEIN"/>
    <property type="match status" value="1"/>
</dbReference>
<feature type="transmembrane region" description="Helical" evidence="1">
    <location>
        <begin position="51"/>
        <end position="71"/>
    </location>
</feature>
<feature type="transmembrane region" description="Helical" evidence="1">
    <location>
        <begin position="108"/>
        <end position="129"/>
    </location>
</feature>
<evidence type="ECO:0000256" key="1">
    <source>
        <dbReference type="SAM" id="Phobius"/>
    </source>
</evidence>
<feature type="transmembrane region" description="Helical" evidence="1">
    <location>
        <begin position="161"/>
        <end position="180"/>
    </location>
</feature>
<dbReference type="GO" id="GO:0016020">
    <property type="term" value="C:membrane"/>
    <property type="evidence" value="ECO:0007669"/>
    <property type="project" value="InterPro"/>
</dbReference>
<accession>A0A7W7YTT6</accession>
<dbReference type="EMBL" id="JACHIK010000004">
    <property type="protein sequence ID" value="MBB5042248.1"/>
    <property type="molecule type" value="Genomic_DNA"/>
</dbReference>
<dbReference type="InterPro" id="IPR037185">
    <property type="entry name" value="EmrE-like"/>
</dbReference>
<feature type="transmembrane region" description="Helical" evidence="1">
    <location>
        <begin position="136"/>
        <end position="155"/>
    </location>
</feature>
<dbReference type="InterPro" id="IPR000620">
    <property type="entry name" value="EamA_dom"/>
</dbReference>
<reference evidence="3 4" key="1">
    <citation type="submission" date="2020-08" db="EMBL/GenBank/DDBJ databases">
        <title>Genomic Encyclopedia of Type Strains, Phase IV (KMG-IV): sequencing the most valuable type-strain genomes for metagenomic binning, comparative biology and taxonomic classification.</title>
        <authorList>
            <person name="Goeker M."/>
        </authorList>
    </citation>
    <scope>NUCLEOTIDE SEQUENCE [LARGE SCALE GENOMIC DNA]</scope>
    <source>
        <strain evidence="3 4">DSM 21319</strain>
    </source>
</reference>
<feature type="transmembrane region" description="Helical" evidence="1">
    <location>
        <begin position="21"/>
        <end position="39"/>
    </location>
</feature>
<feature type="transmembrane region" description="Helical" evidence="1">
    <location>
        <begin position="222"/>
        <end position="243"/>
    </location>
</feature>
<dbReference type="SUPFAM" id="SSF103481">
    <property type="entry name" value="Multidrug resistance efflux transporter EmrE"/>
    <property type="match status" value="2"/>
</dbReference>
<keyword evidence="1" id="KW-1133">Transmembrane helix</keyword>
<name>A0A7W7YTT6_9HYPH</name>
<feature type="domain" description="EamA" evidence="2">
    <location>
        <begin position="20"/>
        <end position="151"/>
    </location>
</feature>
<dbReference type="Proteomes" id="UP000535406">
    <property type="component" value="Unassembled WGS sequence"/>
</dbReference>
<sequence>MPADASAMEGGAPFTPSNGRGAVLVLAAFSIFSATDAVVKIMTAAMPAPQVTFLVTAAALALLLLHALSTGRLHRLLPRQPSLAFWRALLLALDTLLIHYAFARLPLADAYLIAFLTPILVAVLGFVFLRERLSAIGWAGVLVGFAGVVVALKPGVAPLNLGHAAAFGSAVFFALSLILLRRAKVAETDEALVASLLVVLTPVALSVAAASGGMVMPASADLLLGAVGGAMMLGGHALLVRAFRVGEASVVAPFQYSQIIWGCLYGLILFATPVEVHTLAGAAIIIVSGWLVLK</sequence>
<proteinExistence type="predicted"/>
<keyword evidence="1" id="KW-0472">Membrane</keyword>
<feature type="transmembrane region" description="Helical" evidence="1">
    <location>
        <begin position="250"/>
        <end position="270"/>
    </location>
</feature>
<dbReference type="AlphaFoldDB" id="A0A7W7YTT6"/>
<keyword evidence="4" id="KW-1185">Reference proteome</keyword>
<evidence type="ECO:0000313" key="4">
    <source>
        <dbReference type="Proteomes" id="UP000535406"/>
    </source>
</evidence>